<dbReference type="EMBL" id="CP017675">
    <property type="protein sequence ID" value="APB34820.1"/>
    <property type="molecule type" value="Genomic_DNA"/>
</dbReference>
<dbReference type="InterPro" id="IPR029028">
    <property type="entry name" value="Alpha/beta_knot_MTases"/>
</dbReference>
<dbReference type="InterPro" id="IPR001537">
    <property type="entry name" value="SpoU_MeTrfase"/>
</dbReference>
<dbReference type="CDD" id="cd18103">
    <property type="entry name" value="SpoU-like_RlmB"/>
    <property type="match status" value="1"/>
</dbReference>
<dbReference type="SUPFAM" id="SSF55315">
    <property type="entry name" value="L30e-like"/>
    <property type="match status" value="1"/>
</dbReference>
<keyword evidence="2 6" id="KW-0489">Methyltransferase</keyword>
<sequence length="277" mass="30242">MDRQPINRRPVDASASDLEATPDPPDYIYGRHTVLTALEQKQPLNRVWVIPPLRYDHRFQTLLAQAQGHGAVIDQVDTTRLDQMTQGAKHQGVVAQVAPYSYWDLSQLLEHIRPQPHPLVVVAEGIMDPQNLGAIIRTTEAIGGQGLIIPQRRCVGITSTVAKVATGALSYLPVVRVVNLTRTLEELKTAGFWSYALVPEATTRLDQVQFSGAVALVVGSEGSGLTLNLRRHCDVSLCIPLGGKTPSLNAAVACAMALYEVRRQHQPARLPLTVSET</sequence>
<dbReference type="NCBIfam" id="TIGR00186">
    <property type="entry name" value="rRNA_methyl_3"/>
    <property type="match status" value="1"/>
</dbReference>
<evidence type="ECO:0000259" key="5">
    <source>
        <dbReference type="SMART" id="SM00967"/>
    </source>
</evidence>
<feature type="domain" description="RNA 2-O ribose methyltransferase substrate binding" evidence="5">
    <location>
        <begin position="27"/>
        <end position="103"/>
    </location>
</feature>
<dbReference type="GO" id="GO:0008173">
    <property type="term" value="F:RNA methyltransferase activity"/>
    <property type="evidence" value="ECO:0007669"/>
    <property type="project" value="InterPro"/>
</dbReference>
<dbReference type="InterPro" id="IPR013123">
    <property type="entry name" value="SpoU_subst-bd"/>
</dbReference>
<dbReference type="GO" id="GO:0003723">
    <property type="term" value="F:RNA binding"/>
    <property type="evidence" value="ECO:0007669"/>
    <property type="project" value="InterPro"/>
</dbReference>
<dbReference type="Pfam" id="PF08032">
    <property type="entry name" value="SpoU_sub_bind"/>
    <property type="match status" value="1"/>
</dbReference>
<dbReference type="GO" id="GO:0032259">
    <property type="term" value="P:methylation"/>
    <property type="evidence" value="ECO:0007669"/>
    <property type="project" value="UniProtKB-KW"/>
</dbReference>
<dbReference type="PANTHER" id="PTHR46429">
    <property type="entry name" value="23S RRNA (GUANOSINE-2'-O-)-METHYLTRANSFERASE RLMB"/>
    <property type="match status" value="1"/>
</dbReference>
<dbReference type="KEGG" id="glt:GlitD10_2483"/>
<dbReference type="GO" id="GO:0005829">
    <property type="term" value="C:cytosol"/>
    <property type="evidence" value="ECO:0007669"/>
    <property type="project" value="TreeGrafter"/>
</dbReference>
<organism evidence="6 7">
    <name type="scientific">Gloeomargarita lithophora Alchichica-D10</name>
    <dbReference type="NCBI Taxonomy" id="1188229"/>
    <lineage>
        <taxon>Bacteria</taxon>
        <taxon>Bacillati</taxon>
        <taxon>Cyanobacteriota</taxon>
        <taxon>Cyanophyceae</taxon>
        <taxon>Gloeomargaritales</taxon>
        <taxon>Gloeomargaritaceae</taxon>
        <taxon>Gloeomargarita</taxon>
    </lineage>
</organism>
<dbReference type="Pfam" id="PF00588">
    <property type="entry name" value="SpoU_methylase"/>
    <property type="match status" value="1"/>
</dbReference>
<dbReference type="EC" id="2.1.1.185" evidence="6"/>
<feature type="compositionally biased region" description="Basic and acidic residues" evidence="4">
    <location>
        <begin position="1"/>
        <end position="11"/>
    </location>
</feature>
<evidence type="ECO:0000256" key="1">
    <source>
        <dbReference type="ARBA" id="ARBA00007228"/>
    </source>
</evidence>
<dbReference type="SMART" id="SM00967">
    <property type="entry name" value="SpoU_sub_bind"/>
    <property type="match status" value="1"/>
</dbReference>
<protein>
    <submittedName>
        <fullName evidence="6">TrmH family RNA methyltransferase</fullName>
        <ecNumber evidence="6">2.1.1.185</ecNumber>
    </submittedName>
</protein>
<comment type="similarity">
    <text evidence="1">Belongs to the class IV-like SAM-binding methyltransferase superfamily. RNA methyltransferase TrmH family.</text>
</comment>
<evidence type="ECO:0000256" key="3">
    <source>
        <dbReference type="ARBA" id="ARBA00022679"/>
    </source>
</evidence>
<evidence type="ECO:0000256" key="2">
    <source>
        <dbReference type="ARBA" id="ARBA00022603"/>
    </source>
</evidence>
<dbReference type="InterPro" id="IPR004441">
    <property type="entry name" value="rRNA_MeTrfase_TrmH"/>
</dbReference>
<dbReference type="GO" id="GO:0006396">
    <property type="term" value="P:RNA processing"/>
    <property type="evidence" value="ECO:0007669"/>
    <property type="project" value="InterPro"/>
</dbReference>
<accession>A0A1J0AFV4</accession>
<name>A0A1J0AFV4_9CYAN</name>
<keyword evidence="3 6" id="KW-0808">Transferase</keyword>
<evidence type="ECO:0000256" key="4">
    <source>
        <dbReference type="SAM" id="MobiDB-lite"/>
    </source>
</evidence>
<dbReference type="STRING" id="1188229.GlitD10_2483"/>
<dbReference type="SUPFAM" id="SSF75217">
    <property type="entry name" value="alpha/beta knot"/>
    <property type="match status" value="1"/>
</dbReference>
<dbReference type="AlphaFoldDB" id="A0A1J0AFV4"/>
<proteinExistence type="inferred from homology"/>
<reference evidence="6 7" key="1">
    <citation type="submission" date="2016-10" db="EMBL/GenBank/DDBJ databases">
        <title>Description of Gloeomargarita lithophora gen. nov., sp. nov., a thylakoid-bearing basal-branching cyanobacterium with intracellular carbonates, and proposal for Gloeomargaritales ord. nov.</title>
        <authorList>
            <person name="Moreira D."/>
            <person name="Tavera R."/>
            <person name="Benzerara K."/>
            <person name="Skouri-Panet F."/>
            <person name="Couradeau E."/>
            <person name="Gerard E."/>
            <person name="Loussert C."/>
            <person name="Novelo E."/>
            <person name="Zivanovic Y."/>
            <person name="Lopez-Garcia P."/>
        </authorList>
    </citation>
    <scope>NUCLEOTIDE SEQUENCE [LARGE SCALE GENOMIC DNA]</scope>
    <source>
        <strain evidence="6 7">D10</strain>
    </source>
</reference>
<feature type="region of interest" description="Disordered" evidence="4">
    <location>
        <begin position="1"/>
        <end position="24"/>
    </location>
</feature>
<evidence type="ECO:0000313" key="7">
    <source>
        <dbReference type="Proteomes" id="UP000180235"/>
    </source>
</evidence>
<dbReference type="InterPro" id="IPR029064">
    <property type="entry name" value="Ribosomal_eL30-like_sf"/>
</dbReference>
<dbReference type="Proteomes" id="UP000180235">
    <property type="component" value="Chromosome"/>
</dbReference>
<dbReference type="Gene3D" id="3.30.1330.30">
    <property type="match status" value="1"/>
</dbReference>
<evidence type="ECO:0000313" key="6">
    <source>
        <dbReference type="EMBL" id="APB34820.1"/>
    </source>
</evidence>
<dbReference type="InterPro" id="IPR029026">
    <property type="entry name" value="tRNA_m1G_MTases_N"/>
</dbReference>
<dbReference type="PANTHER" id="PTHR46429:SF1">
    <property type="entry name" value="23S RRNA (GUANOSINE-2'-O-)-METHYLTRANSFERASE RLMB"/>
    <property type="match status" value="1"/>
</dbReference>
<dbReference type="Gene3D" id="3.40.1280.10">
    <property type="match status" value="1"/>
</dbReference>
<keyword evidence="7" id="KW-1185">Reference proteome</keyword>
<gene>
    <name evidence="6" type="primary">rlmB</name>
    <name evidence="6" type="ORF">GlitD10_2483</name>
</gene>